<dbReference type="EMBL" id="JXYS01000117">
    <property type="protein sequence ID" value="KJF15841.1"/>
    <property type="molecule type" value="Genomic_DNA"/>
</dbReference>
<dbReference type="Proteomes" id="UP000032360">
    <property type="component" value="Unassembled WGS sequence"/>
</dbReference>
<name>A0A0D8HFN2_9ACTN</name>
<evidence type="ECO:0000256" key="1">
    <source>
        <dbReference type="SAM" id="MobiDB-lite"/>
    </source>
</evidence>
<keyword evidence="3" id="KW-1185">Reference proteome</keyword>
<feature type="compositionally biased region" description="Polar residues" evidence="1">
    <location>
        <begin position="86"/>
        <end position="100"/>
    </location>
</feature>
<dbReference type="AlphaFoldDB" id="A0A0D8HFN2"/>
<evidence type="ECO:0000313" key="2">
    <source>
        <dbReference type="EMBL" id="KJF15841.1"/>
    </source>
</evidence>
<organism evidence="2 3">
    <name type="scientific">Acidithrix ferrooxidans</name>
    <dbReference type="NCBI Taxonomy" id="1280514"/>
    <lineage>
        <taxon>Bacteria</taxon>
        <taxon>Bacillati</taxon>
        <taxon>Actinomycetota</taxon>
        <taxon>Acidimicrobiia</taxon>
        <taxon>Acidimicrobiales</taxon>
        <taxon>Acidimicrobiaceae</taxon>
        <taxon>Acidithrix</taxon>
    </lineage>
</organism>
<comment type="caution">
    <text evidence="2">The sequence shown here is derived from an EMBL/GenBank/DDBJ whole genome shotgun (WGS) entry which is preliminary data.</text>
</comment>
<accession>A0A0D8HFN2</accession>
<proteinExistence type="predicted"/>
<evidence type="ECO:0000313" key="3">
    <source>
        <dbReference type="Proteomes" id="UP000032360"/>
    </source>
</evidence>
<feature type="region of interest" description="Disordered" evidence="1">
    <location>
        <begin position="86"/>
        <end position="117"/>
    </location>
</feature>
<protein>
    <submittedName>
        <fullName evidence="2">Uncharacterized protein</fullName>
    </submittedName>
</protein>
<gene>
    <name evidence="2" type="ORF">AXFE_33240</name>
</gene>
<sequence>MNTVSLNQQTIIDRKNLYTKYLKAVQKCDCTKLEVGSSRTHSQLQSFTVAATAAIQPPGPISNQTAPRFLHRRGCAHHWIGKQASESRFSQISSPSTSKLNAPKRWSQLGDTNQISKIPANSRDDLVVYSIARDFSKKKPPTPSASL</sequence>
<reference evidence="2 3" key="1">
    <citation type="submission" date="2015-01" db="EMBL/GenBank/DDBJ databases">
        <title>Draft genome of the acidophilic iron oxidizer Acidithrix ferrooxidans strain Py-F3.</title>
        <authorList>
            <person name="Poehlein A."/>
            <person name="Eisen S."/>
            <person name="Schloemann M."/>
            <person name="Johnson B.D."/>
            <person name="Daniel R."/>
            <person name="Muehling M."/>
        </authorList>
    </citation>
    <scope>NUCLEOTIDE SEQUENCE [LARGE SCALE GENOMIC DNA]</scope>
    <source>
        <strain evidence="2 3">Py-F3</strain>
    </source>
</reference>